<keyword evidence="3" id="KW-0378">Hydrolase</keyword>
<gene>
    <name evidence="9" type="ORF">NU887_19705</name>
</gene>
<dbReference type="InterPro" id="IPR002562">
    <property type="entry name" value="3'-5'_exonuclease_dom"/>
</dbReference>
<keyword evidence="1" id="KW-0540">Nuclease</keyword>
<keyword evidence="10" id="KW-1185">Reference proteome</keyword>
<dbReference type="GO" id="GO:0006139">
    <property type="term" value="P:nucleobase-containing compound metabolic process"/>
    <property type="evidence" value="ECO:0007669"/>
    <property type="project" value="InterPro"/>
</dbReference>
<dbReference type="Proteomes" id="UP001142175">
    <property type="component" value="Unassembled WGS sequence"/>
</dbReference>
<evidence type="ECO:0000256" key="3">
    <source>
        <dbReference type="ARBA" id="ARBA00022801"/>
    </source>
</evidence>
<dbReference type="PANTHER" id="PTHR13620">
    <property type="entry name" value="3-5 EXONUCLEASE"/>
    <property type="match status" value="1"/>
</dbReference>
<dbReference type="GO" id="GO:0008408">
    <property type="term" value="F:3'-5' exonuclease activity"/>
    <property type="evidence" value="ECO:0007669"/>
    <property type="project" value="InterPro"/>
</dbReference>
<dbReference type="EMBL" id="JANSUY010000025">
    <property type="protein sequence ID" value="MCR9017270.1"/>
    <property type="molecule type" value="Genomic_DNA"/>
</dbReference>
<sequence length="201" mass="22939">MIPMKISKLEINDLPLGQFEGDIVLVDKKEQVKEIIDEISRHELIGFDTETRPSFTKGTQYQVALLQLATDDIAFLVRLNQIGMPGELKELLETKHIVKVGAAVHDDLKALKKLRAGFIPENFFDLNEELKKVGFQNVGVRNLAAMVLNVRISKSEQVSNWEAQTLTEKQLLYAATDAWACREIYKKLHYQGYLETFFNSQ</sequence>
<dbReference type="CDD" id="cd06141">
    <property type="entry name" value="WRN_exo"/>
    <property type="match status" value="1"/>
</dbReference>
<dbReference type="RefSeq" id="WP_258425109.1">
    <property type="nucleotide sequence ID" value="NZ_JANAEZ010000010.1"/>
</dbReference>
<dbReference type="InterPro" id="IPR012337">
    <property type="entry name" value="RNaseH-like_sf"/>
</dbReference>
<reference evidence="9" key="1">
    <citation type="submission" date="2022-08" db="EMBL/GenBank/DDBJ databases">
        <authorList>
            <person name="Zhang D."/>
        </authorList>
    </citation>
    <scope>NUCLEOTIDE SEQUENCE</scope>
    <source>
        <strain evidence="9">XJ19-11</strain>
    </source>
</reference>
<proteinExistence type="predicted"/>
<dbReference type="Pfam" id="PF01612">
    <property type="entry name" value="DNA_pol_A_exo1"/>
    <property type="match status" value="1"/>
</dbReference>
<keyword evidence="4 9" id="KW-0269">Exonuclease</keyword>
<evidence type="ECO:0000256" key="7">
    <source>
        <dbReference type="ARBA" id="ARBA00042761"/>
    </source>
</evidence>
<evidence type="ECO:0000256" key="2">
    <source>
        <dbReference type="ARBA" id="ARBA00022723"/>
    </source>
</evidence>
<dbReference type="InterPro" id="IPR051132">
    <property type="entry name" value="3-5_Exonuclease_domain"/>
</dbReference>
<keyword evidence="5" id="KW-0460">Magnesium</keyword>
<feature type="domain" description="3'-5' exonuclease" evidence="8">
    <location>
        <begin position="23"/>
        <end position="193"/>
    </location>
</feature>
<evidence type="ECO:0000256" key="5">
    <source>
        <dbReference type="ARBA" id="ARBA00022842"/>
    </source>
</evidence>
<evidence type="ECO:0000313" key="10">
    <source>
        <dbReference type="Proteomes" id="UP001142175"/>
    </source>
</evidence>
<dbReference type="GO" id="GO:0003676">
    <property type="term" value="F:nucleic acid binding"/>
    <property type="evidence" value="ECO:0007669"/>
    <property type="project" value="InterPro"/>
</dbReference>
<evidence type="ECO:0000313" key="9">
    <source>
        <dbReference type="EMBL" id="MCR9017270.1"/>
    </source>
</evidence>
<organism evidence="9 10">
    <name type="scientific">Aquiflexum gelatinilyticum</name>
    <dbReference type="NCBI Taxonomy" id="2961943"/>
    <lineage>
        <taxon>Bacteria</taxon>
        <taxon>Pseudomonadati</taxon>
        <taxon>Bacteroidota</taxon>
        <taxon>Cytophagia</taxon>
        <taxon>Cytophagales</taxon>
        <taxon>Cyclobacteriaceae</taxon>
        <taxon>Aquiflexum</taxon>
    </lineage>
</organism>
<protein>
    <recommendedName>
        <fullName evidence="6">3'-5' exonuclease</fullName>
    </recommendedName>
    <alternativeName>
        <fullName evidence="7">Werner Syndrome-like exonuclease</fullName>
    </alternativeName>
</protein>
<dbReference type="Gene3D" id="3.30.420.10">
    <property type="entry name" value="Ribonuclease H-like superfamily/Ribonuclease H"/>
    <property type="match status" value="1"/>
</dbReference>
<dbReference type="PANTHER" id="PTHR13620:SF109">
    <property type="entry name" value="3'-5' EXONUCLEASE"/>
    <property type="match status" value="1"/>
</dbReference>
<dbReference type="SUPFAM" id="SSF53098">
    <property type="entry name" value="Ribonuclease H-like"/>
    <property type="match status" value="1"/>
</dbReference>
<dbReference type="AlphaFoldDB" id="A0A9X2T4C8"/>
<evidence type="ECO:0000256" key="4">
    <source>
        <dbReference type="ARBA" id="ARBA00022839"/>
    </source>
</evidence>
<name>A0A9X2T4C8_9BACT</name>
<dbReference type="SMART" id="SM00474">
    <property type="entry name" value="35EXOc"/>
    <property type="match status" value="1"/>
</dbReference>
<evidence type="ECO:0000259" key="8">
    <source>
        <dbReference type="SMART" id="SM00474"/>
    </source>
</evidence>
<evidence type="ECO:0000256" key="6">
    <source>
        <dbReference type="ARBA" id="ARBA00040531"/>
    </source>
</evidence>
<keyword evidence="2" id="KW-0479">Metal-binding</keyword>
<accession>A0A9X2T4C8</accession>
<evidence type="ECO:0000256" key="1">
    <source>
        <dbReference type="ARBA" id="ARBA00022722"/>
    </source>
</evidence>
<dbReference type="InterPro" id="IPR036397">
    <property type="entry name" value="RNaseH_sf"/>
</dbReference>
<comment type="caution">
    <text evidence="9">The sequence shown here is derived from an EMBL/GenBank/DDBJ whole genome shotgun (WGS) entry which is preliminary data.</text>
</comment>
<dbReference type="GO" id="GO:0046872">
    <property type="term" value="F:metal ion binding"/>
    <property type="evidence" value="ECO:0007669"/>
    <property type="project" value="UniProtKB-KW"/>
</dbReference>